<evidence type="ECO:0000313" key="3">
    <source>
        <dbReference type="Proteomes" id="UP000541610"/>
    </source>
</evidence>
<dbReference type="InterPro" id="IPR000626">
    <property type="entry name" value="Ubiquitin-like_dom"/>
</dbReference>
<reference evidence="2 3" key="1">
    <citation type="submission" date="2020-04" db="EMBL/GenBank/DDBJ databases">
        <title>Perkinsus olseni comparative genomics.</title>
        <authorList>
            <person name="Bogema D.R."/>
        </authorList>
    </citation>
    <scope>NUCLEOTIDE SEQUENCE [LARGE SCALE GENOMIC DNA]</scope>
    <source>
        <strain evidence="2">00978-12</strain>
    </source>
</reference>
<feature type="domain" description="Ubiquitin-like" evidence="1">
    <location>
        <begin position="309"/>
        <end position="384"/>
    </location>
</feature>
<comment type="caution">
    <text evidence="2">The sequence shown here is derived from an EMBL/GenBank/DDBJ whole genome shotgun (WGS) entry which is preliminary data.</text>
</comment>
<proteinExistence type="predicted"/>
<protein>
    <recommendedName>
        <fullName evidence="1">Ubiquitin-like domain-containing protein</fullName>
    </recommendedName>
</protein>
<dbReference type="PROSITE" id="PS50053">
    <property type="entry name" value="UBIQUITIN_2"/>
    <property type="match status" value="1"/>
</dbReference>
<dbReference type="InterPro" id="IPR029071">
    <property type="entry name" value="Ubiquitin-like_domsf"/>
</dbReference>
<dbReference type="SUPFAM" id="SSF54236">
    <property type="entry name" value="Ubiquitin-like"/>
    <property type="match status" value="1"/>
</dbReference>
<accession>A0A7J6PLA7</accession>
<dbReference type="EMBL" id="JABANP010000011">
    <property type="protein sequence ID" value="KAF4696360.1"/>
    <property type="molecule type" value="Genomic_DNA"/>
</dbReference>
<sequence>MLRSRRRFLYPLADVSPPELSFFADEESLTDSVRGLLDSPKERRLMLAIHARLASSPPSANWIIDQLSNASRVLLVISPASTGLNDIRCAVCVAIMRTEEEAGYLCMPGRLGSRITVTSFSNPILPGSNDLVSIPGSKDLMQIDEICELPDGTPSICGVMALGDVKMLLPQDETECQARVLMVKRCHKLGARCSLKLKAYFDTVLGHDGAVEHVLMLPLKARCTARRGVPPKTGFVVFRNPADALLARALGSEQVVEPEASIKVETFDGIGLLLSVALLGDHGSRFRVWCPRMQEVTVVPPPPPPLLLFVVNVKTAATVWIEVSQSDKVSMLKNYTLKKTGIPVEEQILLHSGEELKDEYVLRDCAAALQDNNVVHLVDRRDAPGEITAEEALTGEAVPAAAHTNN</sequence>
<dbReference type="Gene3D" id="3.10.20.90">
    <property type="entry name" value="Phosphatidylinositol 3-kinase Catalytic Subunit, Chain A, domain 1"/>
    <property type="match status" value="1"/>
</dbReference>
<dbReference type="AlphaFoldDB" id="A0A7J6PLA7"/>
<dbReference type="Proteomes" id="UP000541610">
    <property type="component" value="Unassembled WGS sequence"/>
</dbReference>
<gene>
    <name evidence="2" type="ORF">FOZ60_000811</name>
</gene>
<name>A0A7J6PLA7_PEROL</name>
<dbReference type="SMART" id="SM00213">
    <property type="entry name" value="UBQ"/>
    <property type="match status" value="1"/>
</dbReference>
<evidence type="ECO:0000313" key="2">
    <source>
        <dbReference type="EMBL" id="KAF4696360.1"/>
    </source>
</evidence>
<evidence type="ECO:0000259" key="1">
    <source>
        <dbReference type="PROSITE" id="PS50053"/>
    </source>
</evidence>
<organism evidence="2 3">
    <name type="scientific">Perkinsus olseni</name>
    <name type="common">Perkinsus atlanticus</name>
    <dbReference type="NCBI Taxonomy" id="32597"/>
    <lineage>
        <taxon>Eukaryota</taxon>
        <taxon>Sar</taxon>
        <taxon>Alveolata</taxon>
        <taxon>Perkinsozoa</taxon>
        <taxon>Perkinsea</taxon>
        <taxon>Perkinsida</taxon>
        <taxon>Perkinsidae</taxon>
        <taxon>Perkinsus</taxon>
    </lineage>
</organism>
<dbReference type="CDD" id="cd17039">
    <property type="entry name" value="Ubl_ubiquitin_like"/>
    <property type="match status" value="1"/>
</dbReference>
<dbReference type="Pfam" id="PF00240">
    <property type="entry name" value="ubiquitin"/>
    <property type="match status" value="1"/>
</dbReference>
<dbReference type="OrthoDB" id="440158at2759"/>